<gene>
    <name evidence="1" type="ORF">LVIROSA_LOCUS19869</name>
</gene>
<evidence type="ECO:0000313" key="1">
    <source>
        <dbReference type="EMBL" id="CAH1433272.1"/>
    </source>
</evidence>
<protein>
    <submittedName>
        <fullName evidence="1">Uncharacterized protein</fullName>
    </submittedName>
</protein>
<proteinExistence type="predicted"/>
<reference evidence="1 2" key="1">
    <citation type="submission" date="2022-01" db="EMBL/GenBank/DDBJ databases">
        <authorList>
            <person name="Xiong W."/>
            <person name="Schranz E."/>
        </authorList>
    </citation>
    <scope>NUCLEOTIDE SEQUENCE [LARGE SCALE GENOMIC DNA]</scope>
</reference>
<keyword evidence="2" id="KW-1185">Reference proteome</keyword>
<organism evidence="1 2">
    <name type="scientific">Lactuca virosa</name>
    <dbReference type="NCBI Taxonomy" id="75947"/>
    <lineage>
        <taxon>Eukaryota</taxon>
        <taxon>Viridiplantae</taxon>
        <taxon>Streptophyta</taxon>
        <taxon>Embryophyta</taxon>
        <taxon>Tracheophyta</taxon>
        <taxon>Spermatophyta</taxon>
        <taxon>Magnoliopsida</taxon>
        <taxon>eudicotyledons</taxon>
        <taxon>Gunneridae</taxon>
        <taxon>Pentapetalae</taxon>
        <taxon>asterids</taxon>
        <taxon>campanulids</taxon>
        <taxon>Asterales</taxon>
        <taxon>Asteraceae</taxon>
        <taxon>Cichorioideae</taxon>
        <taxon>Cichorieae</taxon>
        <taxon>Lactucinae</taxon>
        <taxon>Lactuca</taxon>
    </lineage>
</organism>
<dbReference type="AlphaFoldDB" id="A0AAU9N322"/>
<sequence length="377" mass="40982">MSAAPTIRGQSNMLLKRLLRRCNTHYSKVVKGPTTRSETPVKGEAVLQSESRIDSHVQPESDDRAVISLSPAMIGLKLVTATEALSSPSPSLTPPPSSSSALTIDDVVTNPMPIPKASGTKVRSVMSLLRKGASQQAFHEKLFASSLATSTSITTTHVIEVNPASTVSTILATDLIDMNDLITSSEGVTSDMIAEGDLVTEVIFSSAKEESSPSSLMSLASSIPSFLHHFTTTSFVNKASLRKITDEEGIDKAQTHILEGLHWMNEVSLCNNARMVATAARDMEFDKLSDCMDKLRSSYQEELHLLNHDLQLKLDETSARDASLAKDLEEVTQQLAGLKTIFSEKVSTMYIACSEKDVSARQLEDEVSILQLSLREK</sequence>
<accession>A0AAU9N322</accession>
<dbReference type="EMBL" id="CAKMRJ010003334">
    <property type="protein sequence ID" value="CAH1433272.1"/>
    <property type="molecule type" value="Genomic_DNA"/>
</dbReference>
<evidence type="ECO:0000313" key="2">
    <source>
        <dbReference type="Proteomes" id="UP001157418"/>
    </source>
</evidence>
<comment type="caution">
    <text evidence="1">The sequence shown here is derived from an EMBL/GenBank/DDBJ whole genome shotgun (WGS) entry which is preliminary data.</text>
</comment>
<dbReference type="Proteomes" id="UP001157418">
    <property type="component" value="Unassembled WGS sequence"/>
</dbReference>
<name>A0AAU9N322_9ASTR</name>